<evidence type="ECO:0000256" key="1">
    <source>
        <dbReference type="SAM" id="MobiDB-lite"/>
    </source>
</evidence>
<sequence>MQRRHAHLANFFTKKAPPVPSTVRAPPPVGPSHLLLSNPNQKSGPINIPTSSSLARPTPSALARSDISDSAQRLTDLITQLREGARHLPPSPEADASNPLSIFSAEPASYVPANADPRDLWELLSSTFHKAFDYGGSAESRERMIQPGLLEIEGFCRFLEYFVGRGVEGGVVELKAEQLLSALNSVMPLTPEAQQKCAGFIFPCGSDYPWGLHDKITFPWSVHLDRGVITLRSHACAGQPASLSSETSMEGILDRAERGIPATANYAYYGVAGLTELLRRKNQQLQELRLKGMNTARKLLVQARSLSDYKRLVRAIGSGVVQNGRGVRGVLRLHDEAARGVYHPKDYTEEDDLRGILNWKMGGNRLADFAHRALGLPNDIAESTDRIPQVGEVAQNVEACFKGLKDALTDRKAVHAILMFDDIL</sequence>
<organism evidence="2 3">
    <name type="scientific">Favolaschia claudopus</name>
    <dbReference type="NCBI Taxonomy" id="2862362"/>
    <lineage>
        <taxon>Eukaryota</taxon>
        <taxon>Fungi</taxon>
        <taxon>Dikarya</taxon>
        <taxon>Basidiomycota</taxon>
        <taxon>Agaricomycotina</taxon>
        <taxon>Agaricomycetes</taxon>
        <taxon>Agaricomycetidae</taxon>
        <taxon>Agaricales</taxon>
        <taxon>Marasmiineae</taxon>
        <taxon>Mycenaceae</taxon>
        <taxon>Favolaschia</taxon>
    </lineage>
</organism>
<keyword evidence="3" id="KW-1185">Reference proteome</keyword>
<accession>A0AAW0AUK8</accession>
<reference evidence="2 3" key="1">
    <citation type="journal article" date="2024" name="J Genomics">
        <title>Draft genome sequencing and assembly of Favolaschia claudopus CIRM-BRFM 2984 isolated from oak limbs.</title>
        <authorList>
            <person name="Navarro D."/>
            <person name="Drula E."/>
            <person name="Chaduli D."/>
            <person name="Cazenave R."/>
            <person name="Ahrendt S."/>
            <person name="Wang J."/>
            <person name="Lipzen A."/>
            <person name="Daum C."/>
            <person name="Barry K."/>
            <person name="Grigoriev I.V."/>
            <person name="Favel A."/>
            <person name="Rosso M.N."/>
            <person name="Martin F."/>
        </authorList>
    </citation>
    <scope>NUCLEOTIDE SEQUENCE [LARGE SCALE GENOMIC DNA]</scope>
    <source>
        <strain evidence="2 3">CIRM-BRFM 2984</strain>
    </source>
</reference>
<proteinExistence type="predicted"/>
<comment type="caution">
    <text evidence="2">The sequence shown here is derived from an EMBL/GenBank/DDBJ whole genome shotgun (WGS) entry which is preliminary data.</text>
</comment>
<evidence type="ECO:0000313" key="2">
    <source>
        <dbReference type="EMBL" id="KAK7016651.1"/>
    </source>
</evidence>
<name>A0AAW0AUK8_9AGAR</name>
<feature type="region of interest" description="Disordered" evidence="1">
    <location>
        <begin position="36"/>
        <end position="69"/>
    </location>
</feature>
<dbReference type="Proteomes" id="UP001362999">
    <property type="component" value="Unassembled WGS sequence"/>
</dbReference>
<dbReference type="EMBL" id="JAWWNJ010000050">
    <property type="protein sequence ID" value="KAK7016651.1"/>
    <property type="molecule type" value="Genomic_DNA"/>
</dbReference>
<evidence type="ECO:0000313" key="3">
    <source>
        <dbReference type="Proteomes" id="UP001362999"/>
    </source>
</evidence>
<protein>
    <submittedName>
        <fullName evidence="2">Uncharacterized protein</fullName>
    </submittedName>
</protein>
<feature type="compositionally biased region" description="Polar residues" evidence="1">
    <location>
        <begin position="36"/>
        <end position="55"/>
    </location>
</feature>
<dbReference type="AlphaFoldDB" id="A0AAW0AUK8"/>
<gene>
    <name evidence="2" type="ORF">R3P38DRAFT_2785832</name>
</gene>